<comment type="caution">
    <text evidence="1">The sequence shown here is derived from an EMBL/GenBank/DDBJ whole genome shotgun (WGS) entry which is preliminary data.</text>
</comment>
<evidence type="ECO:0000313" key="1">
    <source>
        <dbReference type="EMBL" id="MDS0294228.1"/>
    </source>
</evidence>
<dbReference type="PROSITE" id="PS51257">
    <property type="entry name" value="PROKAR_LIPOPROTEIN"/>
    <property type="match status" value="1"/>
</dbReference>
<dbReference type="RefSeq" id="WP_310928073.1">
    <property type="nucleotide sequence ID" value="NZ_JAMQOQ010000002.1"/>
</dbReference>
<organism evidence="1 2">
    <name type="scientific">Halogeometricum luteum</name>
    <dbReference type="NCBI Taxonomy" id="2950537"/>
    <lineage>
        <taxon>Archaea</taxon>
        <taxon>Methanobacteriati</taxon>
        <taxon>Methanobacteriota</taxon>
        <taxon>Stenosarchaea group</taxon>
        <taxon>Halobacteria</taxon>
        <taxon>Halobacteriales</taxon>
        <taxon>Haloferacaceae</taxon>
        <taxon>Halogeometricum</taxon>
    </lineage>
</organism>
<evidence type="ECO:0000313" key="2">
    <source>
        <dbReference type="Proteomes" id="UP001254813"/>
    </source>
</evidence>
<dbReference type="Proteomes" id="UP001254813">
    <property type="component" value="Unassembled WGS sequence"/>
</dbReference>
<proteinExistence type="predicted"/>
<name>A0ABU2G0A3_9EURY</name>
<gene>
    <name evidence="1" type="ORF">NDI79_08595</name>
</gene>
<accession>A0ABU2G0A3</accession>
<dbReference type="EMBL" id="JAMQOQ010000002">
    <property type="protein sequence ID" value="MDS0294228.1"/>
    <property type="molecule type" value="Genomic_DNA"/>
</dbReference>
<keyword evidence="2" id="KW-1185">Reference proteome</keyword>
<protein>
    <submittedName>
        <fullName evidence="1">Uncharacterized protein</fullName>
    </submittedName>
</protein>
<sequence length="129" mass="13117">MPRIRRSLVALLVVSALAFGGCLTVGPTVEADTEGSAVFESVSATESWSGTGVRTAITLKSTPAVEDVTTISVVDESGRTFLTTTVHPGQTRAVVSLPAQSNATVVASDSVNSSTVDKLNVTVGGNAIP</sequence>
<reference evidence="1 2" key="1">
    <citation type="submission" date="2022-06" db="EMBL/GenBank/DDBJ databases">
        <title>Halogeometricum sp. a new haloarchaeum isolate from saline soil.</title>
        <authorList>
            <person name="Strakova D."/>
            <person name="Galisteo C."/>
            <person name="Sanchez-Porro C."/>
            <person name="Ventosa A."/>
        </authorList>
    </citation>
    <scope>NUCLEOTIDE SEQUENCE [LARGE SCALE GENOMIC DNA]</scope>
    <source>
        <strain evidence="2">S3BR25-2</strain>
    </source>
</reference>